<sequence>MPSFVGVFKVVSNQGNFVNGDTLVVSPTSADKSYSGAGGGIVGDFSVSNSLFSATITNDPDVIDAGANKVATGT</sequence>
<evidence type="ECO:0000313" key="1">
    <source>
        <dbReference type="EMBL" id="MBP1993279.1"/>
    </source>
</evidence>
<dbReference type="EMBL" id="JAGGLB010000018">
    <property type="protein sequence ID" value="MBP1993279.1"/>
    <property type="molecule type" value="Genomic_DNA"/>
</dbReference>
<reference evidence="1 2" key="1">
    <citation type="submission" date="2021-03" db="EMBL/GenBank/DDBJ databases">
        <title>Genomic Encyclopedia of Type Strains, Phase IV (KMG-IV): sequencing the most valuable type-strain genomes for metagenomic binning, comparative biology and taxonomic classification.</title>
        <authorList>
            <person name="Goeker M."/>
        </authorList>
    </citation>
    <scope>NUCLEOTIDE SEQUENCE [LARGE SCALE GENOMIC DNA]</scope>
    <source>
        <strain evidence="1 2">DSM 26048</strain>
    </source>
</reference>
<keyword evidence="2" id="KW-1185">Reference proteome</keyword>
<accession>A0ABS4J0B3</accession>
<dbReference type="InterPro" id="IPR019618">
    <property type="entry name" value="Spore_germination_GerPA"/>
</dbReference>
<gene>
    <name evidence="1" type="ORF">J2Z66_004900</name>
</gene>
<dbReference type="Pfam" id="PF10676">
    <property type="entry name" value="gerPA"/>
    <property type="match status" value="1"/>
</dbReference>
<protein>
    <submittedName>
        <fullName evidence="1">Spore germination protein PF</fullName>
    </submittedName>
</protein>
<evidence type="ECO:0000313" key="2">
    <source>
        <dbReference type="Proteomes" id="UP001519287"/>
    </source>
</evidence>
<organism evidence="1 2">
    <name type="scientific">Paenibacillus eucommiae</name>
    <dbReference type="NCBI Taxonomy" id="1355755"/>
    <lineage>
        <taxon>Bacteria</taxon>
        <taxon>Bacillati</taxon>
        <taxon>Bacillota</taxon>
        <taxon>Bacilli</taxon>
        <taxon>Bacillales</taxon>
        <taxon>Paenibacillaceae</taxon>
        <taxon>Paenibacillus</taxon>
    </lineage>
</organism>
<proteinExistence type="predicted"/>
<comment type="caution">
    <text evidence="1">The sequence shown here is derived from an EMBL/GenBank/DDBJ whole genome shotgun (WGS) entry which is preliminary data.</text>
</comment>
<dbReference type="RefSeq" id="WP_209975003.1">
    <property type="nucleotide sequence ID" value="NZ_JAGGLB010000018.1"/>
</dbReference>
<name>A0ABS4J0B3_9BACL</name>
<dbReference type="Proteomes" id="UP001519287">
    <property type="component" value="Unassembled WGS sequence"/>
</dbReference>